<organism evidence="2 3">
    <name type="scientific">Amborella trichopoda</name>
    <dbReference type="NCBI Taxonomy" id="13333"/>
    <lineage>
        <taxon>Eukaryota</taxon>
        <taxon>Viridiplantae</taxon>
        <taxon>Streptophyta</taxon>
        <taxon>Embryophyta</taxon>
        <taxon>Tracheophyta</taxon>
        <taxon>Spermatophyta</taxon>
        <taxon>Magnoliopsida</taxon>
        <taxon>Amborellales</taxon>
        <taxon>Amborellaceae</taxon>
        <taxon>Amborella</taxon>
    </lineage>
</organism>
<accession>U5CWW5</accession>
<dbReference type="EMBL" id="KI397746">
    <property type="protein sequence ID" value="ERM93431.1"/>
    <property type="molecule type" value="Genomic_DNA"/>
</dbReference>
<feature type="region of interest" description="Disordered" evidence="1">
    <location>
        <begin position="1"/>
        <end position="43"/>
    </location>
</feature>
<dbReference type="Gramene" id="ERM93431">
    <property type="protein sequence ID" value="ERM93431"/>
    <property type="gene ID" value="AMTR_s03373p00000010"/>
</dbReference>
<reference evidence="3" key="1">
    <citation type="journal article" date="2013" name="Science">
        <title>The Amborella genome and the evolution of flowering plants.</title>
        <authorList>
            <consortium name="Amborella Genome Project"/>
        </authorList>
    </citation>
    <scope>NUCLEOTIDE SEQUENCE [LARGE SCALE GENOMIC DNA]</scope>
</reference>
<name>U5CWW5_AMBTC</name>
<sequence length="379" mass="42682">MKKKPATSAAEIPPVVTASSQHSAAEKSLQKPPPPFPQRFKKQQDDGQFRRFLDVLKQLHINIPLVEALEQMPTYVKFLKDILTKKRRLGEFETVALTEGCSAMLKSKIPPKLKDPGSFTIPISIGGRDKLGIGEARPTTVTLQLADRSMAHPEGKIEDVLVQVDKFIFPADFIILDYEEDREVPIILGRPFLATGRTLIDVEKGELTMRAQDEQATFKVFHPIRAPDAIGECLAIGDMDPNMVEESKFKNSKKVRKKIPLKEIAKDHEPQESKDKTSFDPKKPPKKKRKKKKLVEKFRSQMFEVGQQVIFANSLTKATHGRLDSRCDGSFLVVRVYPDGVVELRDALSRRKFLVKSQGVKFRGGEVNRAKTSITLKEA</sequence>
<evidence type="ECO:0000256" key="1">
    <source>
        <dbReference type="SAM" id="MobiDB-lite"/>
    </source>
</evidence>
<evidence type="ECO:0000313" key="3">
    <source>
        <dbReference type="Proteomes" id="UP000017836"/>
    </source>
</evidence>
<feature type="compositionally biased region" description="Basic and acidic residues" evidence="1">
    <location>
        <begin position="260"/>
        <end position="283"/>
    </location>
</feature>
<feature type="compositionally biased region" description="Basic residues" evidence="1">
    <location>
        <begin position="284"/>
        <end position="293"/>
    </location>
</feature>
<dbReference type="eggNOG" id="KOG0017">
    <property type="taxonomic scope" value="Eukaryota"/>
</dbReference>
<dbReference type="Proteomes" id="UP000017836">
    <property type="component" value="Unassembled WGS sequence"/>
</dbReference>
<feature type="region of interest" description="Disordered" evidence="1">
    <location>
        <begin position="260"/>
        <end position="293"/>
    </location>
</feature>
<evidence type="ECO:0008006" key="4">
    <source>
        <dbReference type="Google" id="ProtNLM"/>
    </source>
</evidence>
<dbReference type="OMA" id="EQMPTYV"/>
<dbReference type="CDD" id="cd00303">
    <property type="entry name" value="retropepsin_like"/>
    <property type="match status" value="1"/>
</dbReference>
<evidence type="ECO:0000313" key="2">
    <source>
        <dbReference type="EMBL" id="ERM93431.1"/>
    </source>
</evidence>
<dbReference type="Gene3D" id="2.40.70.10">
    <property type="entry name" value="Acid Proteases"/>
    <property type="match status" value="1"/>
</dbReference>
<proteinExistence type="predicted"/>
<dbReference type="AlphaFoldDB" id="U5CWW5"/>
<dbReference type="HOGENOM" id="CLU_730258_0_0_1"/>
<dbReference type="InterPro" id="IPR021109">
    <property type="entry name" value="Peptidase_aspartic_dom_sf"/>
</dbReference>
<dbReference type="PANTHER" id="PTHR33067">
    <property type="entry name" value="RNA-DIRECTED DNA POLYMERASE-RELATED"/>
    <property type="match status" value="1"/>
</dbReference>
<keyword evidence="3" id="KW-1185">Reference proteome</keyword>
<gene>
    <name evidence="2" type="ORF">AMTR_s03373p00000010</name>
</gene>
<dbReference type="PANTHER" id="PTHR33067:SF9">
    <property type="entry name" value="RNA-DIRECTED DNA POLYMERASE"/>
    <property type="match status" value="1"/>
</dbReference>
<protein>
    <recommendedName>
        <fullName evidence="4">Aspartic peptidase DDI1-type domain-containing protein</fullName>
    </recommendedName>
</protein>